<dbReference type="Pfam" id="PF09557">
    <property type="entry name" value="DUF2382"/>
    <property type="match status" value="1"/>
</dbReference>
<evidence type="ECO:0000313" key="3">
    <source>
        <dbReference type="EMBL" id="MCO1660113.1"/>
    </source>
</evidence>
<keyword evidence="4" id="KW-1185">Reference proteome</keyword>
<feature type="domain" description="DUF2382" evidence="2">
    <location>
        <begin position="117"/>
        <end position="231"/>
    </location>
</feature>
<proteinExistence type="predicted"/>
<dbReference type="InterPro" id="IPR014747">
    <property type="entry name" value="Bac_photo_RC_H_C"/>
</dbReference>
<dbReference type="EMBL" id="JAGSOV010000077">
    <property type="protein sequence ID" value="MCO1660113.1"/>
    <property type="molecule type" value="Genomic_DNA"/>
</dbReference>
<dbReference type="Proteomes" id="UP001165283">
    <property type="component" value="Unassembled WGS sequence"/>
</dbReference>
<accession>A0ABT1AAT2</accession>
<dbReference type="PANTHER" id="PTHR38463:SF1">
    <property type="entry name" value="STRESS RESPONSE PROTEIN YSNF"/>
    <property type="match status" value="1"/>
</dbReference>
<dbReference type="InterPro" id="IPR019060">
    <property type="entry name" value="DUF2382"/>
</dbReference>
<dbReference type="Gene3D" id="3.90.50.10">
    <property type="entry name" value="Photosynthetic Reaction Center, subunit H, domain 2"/>
    <property type="match status" value="1"/>
</dbReference>
<sequence length="237" mass="25814">MTNPSADPRSWVGCAVSGAAGEPLGRVSTVYTEPTSGAATWAAVDVGGGATALVPLDRVSVDGAGIRVPYDAEQLRTAPAYDPAVDLSHDDVARLGHHYAQRAPRPPAPPEEGPGWMVRHEERLRVLTDTVVTGRVRVRKHLVTEERTFTVEVTREEITVEHEEVPPGERVALPAGEQAPVGEQVLELVRHEERVVVTKEVVPVERVRVVRSVVTEPQEVRGVVRREVLDVAQDHRG</sequence>
<dbReference type="InterPro" id="IPR011033">
    <property type="entry name" value="PRC_barrel-like_sf"/>
</dbReference>
<reference evidence="3" key="1">
    <citation type="submission" date="2021-04" db="EMBL/GenBank/DDBJ databases">
        <title>Pseudonocardia sp. nov., isolated from sandy soil of mangrove forest.</title>
        <authorList>
            <person name="Zan Z."/>
            <person name="Huang R."/>
            <person name="Liu W."/>
        </authorList>
    </citation>
    <scope>NUCLEOTIDE SEQUENCE</scope>
    <source>
        <strain evidence="3">S2-4</strain>
    </source>
</reference>
<gene>
    <name evidence="3" type="ORF">KDL28_34145</name>
</gene>
<evidence type="ECO:0000259" key="1">
    <source>
        <dbReference type="Pfam" id="PF05239"/>
    </source>
</evidence>
<evidence type="ECO:0000259" key="2">
    <source>
        <dbReference type="Pfam" id="PF09557"/>
    </source>
</evidence>
<dbReference type="Pfam" id="PF05239">
    <property type="entry name" value="PRC"/>
    <property type="match status" value="1"/>
</dbReference>
<dbReference type="RefSeq" id="WP_252445400.1">
    <property type="nucleotide sequence ID" value="NZ_JAGSOV010000077.1"/>
</dbReference>
<protein>
    <submittedName>
        <fullName evidence="3">YsnF/AvaK domain-containing protein</fullName>
    </submittedName>
</protein>
<dbReference type="PANTHER" id="PTHR38463">
    <property type="entry name" value="STRESS RESPONSE PROTEIN YSNF"/>
    <property type="match status" value="1"/>
</dbReference>
<evidence type="ECO:0000313" key="4">
    <source>
        <dbReference type="Proteomes" id="UP001165283"/>
    </source>
</evidence>
<dbReference type="InterPro" id="IPR052967">
    <property type="entry name" value="Stress_Response_Assoc"/>
</dbReference>
<feature type="domain" description="PRC-barrel" evidence="1">
    <location>
        <begin position="10"/>
        <end position="75"/>
    </location>
</feature>
<organism evidence="3 4">
    <name type="scientific">Pseudonocardia humida</name>
    <dbReference type="NCBI Taxonomy" id="2800819"/>
    <lineage>
        <taxon>Bacteria</taxon>
        <taxon>Bacillati</taxon>
        <taxon>Actinomycetota</taxon>
        <taxon>Actinomycetes</taxon>
        <taxon>Pseudonocardiales</taxon>
        <taxon>Pseudonocardiaceae</taxon>
        <taxon>Pseudonocardia</taxon>
    </lineage>
</organism>
<dbReference type="InterPro" id="IPR027275">
    <property type="entry name" value="PRC-brl_dom"/>
</dbReference>
<dbReference type="SUPFAM" id="SSF50346">
    <property type="entry name" value="PRC-barrel domain"/>
    <property type="match status" value="1"/>
</dbReference>
<name>A0ABT1AAT2_9PSEU</name>
<comment type="caution">
    <text evidence="3">The sequence shown here is derived from an EMBL/GenBank/DDBJ whole genome shotgun (WGS) entry which is preliminary data.</text>
</comment>